<evidence type="ECO:0000313" key="2">
    <source>
        <dbReference type="Proteomes" id="UP001152622"/>
    </source>
</evidence>
<comment type="caution">
    <text evidence="1">The sequence shown here is derived from an EMBL/GenBank/DDBJ whole genome shotgun (WGS) entry which is preliminary data.</text>
</comment>
<sequence>MFPLGWWGRSRQAGFEGECRGAQVTCTDDLPAIRCCPDVERLSSLLHVESVSYSPSFPLGRNANPLGGVMEGAGVAVRSASPQARGRAGDVAMVIRVSPQGRRG</sequence>
<proteinExistence type="predicted"/>
<protein>
    <submittedName>
        <fullName evidence="1">Uncharacterized protein</fullName>
    </submittedName>
</protein>
<dbReference type="Proteomes" id="UP001152622">
    <property type="component" value="Chromosome 2"/>
</dbReference>
<name>A0A9Q1J858_SYNKA</name>
<reference evidence="1" key="1">
    <citation type="journal article" date="2023" name="Science">
        <title>Genome structures resolve the early diversification of teleost fishes.</title>
        <authorList>
            <person name="Parey E."/>
            <person name="Louis A."/>
            <person name="Montfort J."/>
            <person name="Bouchez O."/>
            <person name="Roques C."/>
            <person name="Iampietro C."/>
            <person name="Lluch J."/>
            <person name="Castinel A."/>
            <person name="Donnadieu C."/>
            <person name="Desvignes T."/>
            <person name="Floi Bucao C."/>
            <person name="Jouanno E."/>
            <person name="Wen M."/>
            <person name="Mejri S."/>
            <person name="Dirks R."/>
            <person name="Jansen H."/>
            <person name="Henkel C."/>
            <person name="Chen W.J."/>
            <person name="Zahm M."/>
            <person name="Cabau C."/>
            <person name="Klopp C."/>
            <person name="Thompson A.W."/>
            <person name="Robinson-Rechavi M."/>
            <person name="Braasch I."/>
            <person name="Lecointre G."/>
            <person name="Bobe J."/>
            <person name="Postlethwait J.H."/>
            <person name="Berthelot C."/>
            <person name="Roest Crollius H."/>
            <person name="Guiguen Y."/>
        </authorList>
    </citation>
    <scope>NUCLEOTIDE SEQUENCE</scope>
    <source>
        <strain evidence="1">WJC10195</strain>
    </source>
</reference>
<dbReference type="EMBL" id="JAINUF010000002">
    <property type="protein sequence ID" value="KAJ8373981.1"/>
    <property type="molecule type" value="Genomic_DNA"/>
</dbReference>
<evidence type="ECO:0000313" key="1">
    <source>
        <dbReference type="EMBL" id="KAJ8373981.1"/>
    </source>
</evidence>
<dbReference type="AlphaFoldDB" id="A0A9Q1J858"/>
<keyword evidence="2" id="KW-1185">Reference proteome</keyword>
<gene>
    <name evidence="1" type="ORF">SKAU_G00045610</name>
</gene>
<organism evidence="1 2">
    <name type="scientific">Synaphobranchus kaupii</name>
    <name type="common">Kaup's arrowtooth eel</name>
    <dbReference type="NCBI Taxonomy" id="118154"/>
    <lineage>
        <taxon>Eukaryota</taxon>
        <taxon>Metazoa</taxon>
        <taxon>Chordata</taxon>
        <taxon>Craniata</taxon>
        <taxon>Vertebrata</taxon>
        <taxon>Euteleostomi</taxon>
        <taxon>Actinopterygii</taxon>
        <taxon>Neopterygii</taxon>
        <taxon>Teleostei</taxon>
        <taxon>Anguilliformes</taxon>
        <taxon>Synaphobranchidae</taxon>
        <taxon>Synaphobranchus</taxon>
    </lineage>
</organism>
<accession>A0A9Q1J858</accession>